<dbReference type="GO" id="GO:0016760">
    <property type="term" value="F:cellulose synthase (UDP-forming) activity"/>
    <property type="evidence" value="ECO:0007669"/>
    <property type="project" value="UniProtKB-EC"/>
</dbReference>
<dbReference type="PRINTS" id="PR01439">
    <property type="entry name" value="CELLSNTHASEA"/>
</dbReference>
<feature type="transmembrane region" description="Helical" evidence="7">
    <location>
        <begin position="55"/>
        <end position="74"/>
    </location>
</feature>
<keyword evidence="7" id="KW-0135">Cellulose biosynthesis</keyword>
<dbReference type="UniPathway" id="UPA00694"/>
<feature type="transmembrane region" description="Helical" evidence="7">
    <location>
        <begin position="436"/>
        <end position="454"/>
    </location>
</feature>
<gene>
    <name evidence="9" type="primary">bcsA</name>
    <name evidence="9" type="ORF">GJ654_01310</name>
</gene>
<evidence type="ECO:0000256" key="7">
    <source>
        <dbReference type="RuleBase" id="RU365020"/>
    </source>
</evidence>
<dbReference type="GO" id="GO:0012505">
    <property type="term" value="C:endomembrane system"/>
    <property type="evidence" value="ECO:0007669"/>
    <property type="project" value="UniProtKB-SubCell"/>
</dbReference>
<dbReference type="SUPFAM" id="SSF53448">
    <property type="entry name" value="Nucleotide-diphospho-sugar transferases"/>
    <property type="match status" value="1"/>
</dbReference>
<dbReference type="CDD" id="cd06421">
    <property type="entry name" value="CESA_CelA_like"/>
    <property type="match status" value="1"/>
</dbReference>
<name>A0A6N8DJF2_RHOAC</name>
<dbReference type="EMBL" id="WNKS01000001">
    <property type="protein sequence ID" value="MTV29625.1"/>
    <property type="molecule type" value="Genomic_DNA"/>
</dbReference>
<feature type="transmembrane region" description="Helical" evidence="7">
    <location>
        <begin position="510"/>
        <end position="532"/>
    </location>
</feature>
<feature type="transmembrane region" description="Helical" evidence="7">
    <location>
        <begin position="539"/>
        <end position="561"/>
    </location>
</feature>
<comment type="cofactor">
    <cofactor evidence="7">
        <name>Mg(2+)</name>
        <dbReference type="ChEBI" id="CHEBI:18420"/>
    </cofactor>
</comment>
<dbReference type="EC" id="2.4.1.12" evidence="7"/>
<dbReference type="InterPro" id="IPR003919">
    <property type="entry name" value="Cell_synth_A"/>
</dbReference>
<keyword evidence="7" id="KW-1003">Cell membrane</keyword>
<dbReference type="Proteomes" id="UP000439113">
    <property type="component" value="Unassembled WGS sequence"/>
</dbReference>
<evidence type="ECO:0000313" key="9">
    <source>
        <dbReference type="EMBL" id="MTV29625.1"/>
    </source>
</evidence>
<comment type="caution">
    <text evidence="9">The sequence shown here is derived from an EMBL/GenBank/DDBJ whole genome shotgun (WGS) entry which is preliminary data.</text>
</comment>
<dbReference type="InterPro" id="IPR029044">
    <property type="entry name" value="Nucleotide-diphossugar_trans"/>
</dbReference>
<feature type="transmembrane region" description="Helical" evidence="7">
    <location>
        <begin position="86"/>
        <end position="111"/>
    </location>
</feature>
<dbReference type="OrthoDB" id="9806824at2"/>
<comment type="pathway">
    <text evidence="7">Glycan metabolism; bacterial cellulose biosynthesis.</text>
</comment>
<proteinExistence type="predicted"/>
<dbReference type="NCBIfam" id="TIGR03030">
    <property type="entry name" value="CelA"/>
    <property type="match status" value="1"/>
</dbReference>
<evidence type="ECO:0000256" key="1">
    <source>
        <dbReference type="ARBA" id="ARBA00004127"/>
    </source>
</evidence>
<accession>A0A6N8DJF2</accession>
<keyword evidence="7" id="KW-0973">c-di-GMP</keyword>
<dbReference type="RefSeq" id="WP_155444283.1">
    <property type="nucleotide sequence ID" value="NZ_JAOQNR010000001.1"/>
</dbReference>
<dbReference type="PANTHER" id="PTHR43867:SF2">
    <property type="entry name" value="CELLULOSE SYNTHASE CATALYTIC SUBUNIT A [UDP-FORMING]"/>
    <property type="match status" value="1"/>
</dbReference>
<keyword evidence="4 7" id="KW-0812">Transmembrane</keyword>
<comment type="function">
    <text evidence="7">Catalytic subunit of cellulose synthase. It polymerizes uridine 5'-diphosphate glucose to cellulose.</text>
</comment>
<dbReference type="InterPro" id="IPR050321">
    <property type="entry name" value="Glycosyltr_2/OpgH_subfam"/>
</dbReference>
<dbReference type="GO" id="GO:0006011">
    <property type="term" value="P:UDP-alpha-D-glucose metabolic process"/>
    <property type="evidence" value="ECO:0007669"/>
    <property type="project" value="InterPro"/>
</dbReference>
<evidence type="ECO:0000256" key="6">
    <source>
        <dbReference type="ARBA" id="ARBA00023136"/>
    </source>
</evidence>
<keyword evidence="7" id="KW-0997">Cell inner membrane</keyword>
<feature type="transmembrane region" description="Helical" evidence="7">
    <location>
        <begin position="396"/>
        <end position="424"/>
    </location>
</feature>
<evidence type="ECO:0000256" key="3">
    <source>
        <dbReference type="ARBA" id="ARBA00022679"/>
    </source>
</evidence>
<evidence type="ECO:0000256" key="5">
    <source>
        <dbReference type="ARBA" id="ARBA00022989"/>
    </source>
</evidence>
<dbReference type="GO" id="GO:0005886">
    <property type="term" value="C:plasma membrane"/>
    <property type="evidence" value="ECO:0007669"/>
    <property type="project" value="UniProtKB-SubCell"/>
</dbReference>
<dbReference type="InterPro" id="IPR001173">
    <property type="entry name" value="Glyco_trans_2-like"/>
</dbReference>
<organism evidence="9 10">
    <name type="scientific">Rhodoblastus acidophilus</name>
    <name type="common">Rhodopseudomonas acidophila</name>
    <dbReference type="NCBI Taxonomy" id="1074"/>
    <lineage>
        <taxon>Bacteria</taxon>
        <taxon>Pseudomonadati</taxon>
        <taxon>Pseudomonadota</taxon>
        <taxon>Alphaproteobacteria</taxon>
        <taxon>Hyphomicrobiales</taxon>
        <taxon>Rhodoblastaceae</taxon>
        <taxon>Rhodoblastus</taxon>
    </lineage>
</organism>
<comment type="caution">
    <text evidence="7">Lacks conserved residue(s) required for the propagation of feature annotation.</text>
</comment>
<dbReference type="AlphaFoldDB" id="A0A6N8DJF2"/>
<keyword evidence="2 7" id="KW-0328">Glycosyltransferase</keyword>
<reference evidence="9 10" key="1">
    <citation type="submission" date="2019-11" db="EMBL/GenBank/DDBJ databases">
        <title>Whole-genome sequence of a Rhodoblastus acidophilus DSM 142.</title>
        <authorList>
            <person name="Kyndt J.A."/>
            <person name="Meyer T.E."/>
        </authorList>
    </citation>
    <scope>NUCLEOTIDE SEQUENCE [LARGE SCALE GENOMIC DNA]</scope>
    <source>
        <strain evidence="9 10">DSM 142</strain>
    </source>
</reference>
<keyword evidence="5 7" id="KW-1133">Transmembrane helix</keyword>
<comment type="subcellular location">
    <subcellularLocation>
        <location evidence="7">Cell inner membrane</location>
    </subcellularLocation>
    <subcellularLocation>
        <location evidence="1">Endomembrane system</location>
        <topology evidence="1">Multi-pass membrane protein</topology>
    </subcellularLocation>
</comment>
<evidence type="ECO:0000256" key="4">
    <source>
        <dbReference type="ARBA" id="ARBA00022692"/>
    </source>
</evidence>
<evidence type="ECO:0000313" key="10">
    <source>
        <dbReference type="Proteomes" id="UP000439113"/>
    </source>
</evidence>
<dbReference type="Gene3D" id="3.90.550.10">
    <property type="entry name" value="Spore Coat Polysaccharide Biosynthesis Protein SpsA, Chain A"/>
    <property type="match status" value="1"/>
</dbReference>
<evidence type="ECO:0000256" key="2">
    <source>
        <dbReference type="ARBA" id="ARBA00022676"/>
    </source>
</evidence>
<dbReference type="Pfam" id="PF00535">
    <property type="entry name" value="Glycos_transf_2"/>
    <property type="match status" value="1"/>
</dbReference>
<protein>
    <recommendedName>
        <fullName evidence="7">Cellulose synthase catalytic subunit [UDP-forming]</fullName>
        <ecNumber evidence="7">2.4.1.12</ecNumber>
    </recommendedName>
</protein>
<dbReference type="GO" id="GO:0030244">
    <property type="term" value="P:cellulose biosynthetic process"/>
    <property type="evidence" value="ECO:0007669"/>
    <property type="project" value="UniProtKB-KW"/>
</dbReference>
<evidence type="ECO:0000259" key="8">
    <source>
        <dbReference type="Pfam" id="PF00535"/>
    </source>
</evidence>
<dbReference type="Pfam" id="PF03552">
    <property type="entry name" value="Cellulose_synt"/>
    <property type="match status" value="1"/>
</dbReference>
<dbReference type="GO" id="GO:0035438">
    <property type="term" value="F:cyclic-di-GMP binding"/>
    <property type="evidence" value="ECO:0007669"/>
    <property type="project" value="InterPro"/>
</dbReference>
<feature type="domain" description="Glycosyltransferase 2-like" evidence="8">
    <location>
        <begin position="132"/>
        <end position="319"/>
    </location>
</feature>
<sequence>MSVKLRVLTWLSVACGAVLVLTQPVSVETERVFGLSALAAMAGVWIFMRGALARQLFIGLGVFIVARYFVWRVTETLPPASDPVGLFFGLILLAAEAYCVLIFAISLTVNVDPLKRKDLPRDPDQDLPTVDVFIPTYNETRDIIAVTVAAAKSMDYPAEKLKVYLLDDGGTDQKCNDENPEKAAAARERRAEFQKLCKEMGATYLTRARNLHAKAGNLNAGLKHSFGEIVVVFDADHAPFRAFLRETVGHFLRDEKLFLVQTPHVFLNPDPVEKNLRTFHEMPSENEMFYSTTQRGLDKWNGSFFCGSAALLRRSALEEAGGFSGVTITEDCETAFHLHGRGWTSVFVDKPLIAGLQPETFSSFIGQRSRWCQGMIQLMLLKNPFFAKGLQPMQRLAYLSSMTFWLFPFPRLIFMLAPLLYIFYDVKIFVANVEEAIAYTAIYIVANMMMQNYLYGSLRWPWVSEIYEYVQGVFLFRAIISTVMAPRKPTFNVTAKGETLDHDFLSELSWPFFLIWGFLVAGEGMAIWRYIYDPDANSLMLVVGLWTAFNLVIAGAALGAVSERRQPDRYPRLGIERQGALEVNGELHPVIVKNVSAGGCAFAFADEAPYRFGVGAPVARLHIKPLPGSPMPAHAISLPLCINRGGPGPDGLYGAAFGDLGAGGYFALAELMYGDSEALPRFLMSRRRHKNLFAGTARVMLWGLREPFRALRYAIWPSKERDEAPAPSPAPNPGGRVDVDAAYASEISAALLRQTLDLAAARMAREAPRKKGEAA</sequence>
<dbReference type="PANTHER" id="PTHR43867">
    <property type="entry name" value="CELLULOSE SYNTHASE CATALYTIC SUBUNIT A [UDP-FORMING]"/>
    <property type="match status" value="1"/>
</dbReference>
<dbReference type="InterPro" id="IPR005150">
    <property type="entry name" value="Cellulose_synth"/>
</dbReference>
<comment type="catalytic activity">
    <reaction evidence="7">
        <text>[(1-&gt;4)-beta-D-glucosyl](n) + UDP-alpha-D-glucose = [(1-&gt;4)-beta-D-glucosyl](n+1) + UDP + H(+)</text>
        <dbReference type="Rhea" id="RHEA:19929"/>
        <dbReference type="Rhea" id="RHEA-COMP:10033"/>
        <dbReference type="Rhea" id="RHEA-COMP:10034"/>
        <dbReference type="ChEBI" id="CHEBI:15378"/>
        <dbReference type="ChEBI" id="CHEBI:18246"/>
        <dbReference type="ChEBI" id="CHEBI:58223"/>
        <dbReference type="ChEBI" id="CHEBI:58885"/>
        <dbReference type="EC" id="2.4.1.12"/>
    </reaction>
</comment>
<keyword evidence="6 7" id="KW-0472">Membrane</keyword>
<keyword evidence="3 7" id="KW-0808">Transferase</keyword>